<protein>
    <submittedName>
        <fullName evidence="8">Adenylyl-sulfate kinase</fullName>
    </submittedName>
</protein>
<evidence type="ECO:0000256" key="1">
    <source>
        <dbReference type="ARBA" id="ARBA00004678"/>
    </source>
</evidence>
<feature type="domain" description="ATP-sulfurylase PUA-like" evidence="6">
    <location>
        <begin position="238"/>
        <end position="393"/>
    </location>
</feature>
<evidence type="ECO:0000259" key="6">
    <source>
        <dbReference type="Pfam" id="PF14306"/>
    </source>
</evidence>
<keyword evidence="4" id="KW-0067">ATP-binding</keyword>
<organism evidence="7 8">
    <name type="scientific">Ditylenchus dipsaci</name>
    <dbReference type="NCBI Taxonomy" id="166011"/>
    <lineage>
        <taxon>Eukaryota</taxon>
        <taxon>Metazoa</taxon>
        <taxon>Ecdysozoa</taxon>
        <taxon>Nematoda</taxon>
        <taxon>Chromadorea</taxon>
        <taxon>Rhabditida</taxon>
        <taxon>Tylenchina</taxon>
        <taxon>Tylenchomorpha</taxon>
        <taxon>Sphaerularioidea</taxon>
        <taxon>Anguinidae</taxon>
        <taxon>Anguininae</taxon>
        <taxon>Ditylenchus</taxon>
    </lineage>
</organism>
<dbReference type="InterPro" id="IPR025980">
    <property type="entry name" value="ATP-Sase_PUA-like_dom"/>
</dbReference>
<dbReference type="InterPro" id="IPR027417">
    <property type="entry name" value="P-loop_NTPase"/>
</dbReference>
<dbReference type="PANTHER" id="PTHR11055">
    <property type="entry name" value="BIFUNCTIONAL 3'-PHOSPHOADENOSINE 5'-PHOSPHOSULFATE SYNTHASE"/>
    <property type="match status" value="1"/>
</dbReference>
<accession>A0A915CUL3</accession>
<dbReference type="Pfam" id="PF01583">
    <property type="entry name" value="APS_kinase"/>
    <property type="match status" value="1"/>
</dbReference>
<dbReference type="GO" id="GO:0004020">
    <property type="term" value="F:adenylylsulfate kinase activity"/>
    <property type="evidence" value="ECO:0007669"/>
    <property type="project" value="UniProtKB-EC"/>
</dbReference>
<name>A0A915CUL3_9BILA</name>
<dbReference type="InterPro" id="IPR015947">
    <property type="entry name" value="PUA-like_sf"/>
</dbReference>
<evidence type="ECO:0000256" key="4">
    <source>
        <dbReference type="ARBA" id="ARBA00022840"/>
    </source>
</evidence>
<keyword evidence="3" id="KW-0547">Nucleotide-binding</keyword>
<dbReference type="CDD" id="cd02027">
    <property type="entry name" value="APSK"/>
    <property type="match status" value="1"/>
</dbReference>
<comment type="pathway">
    <text evidence="1">Sulfur metabolism.</text>
</comment>
<dbReference type="SUPFAM" id="SSF88697">
    <property type="entry name" value="PUA domain-like"/>
    <property type="match status" value="1"/>
</dbReference>
<sequence>MSLAQKSNVLCTQQEETENIQQQQTDNISQSLRKRMRYLPSISDGATNVTFQQHKVSREQRSVALGRHEGFRGCTIWFTGLSGAGKTTISFALEKTLIHLGLPAYGLDGDNVRHGLCKNLGFKKDDRAENIRRVAEVSSYLQTWGKIHESDGLKFFEIHVNTPLHVCEERDTKKLYKKARAGELKGFTGIDSVYEIPEKPDLVLNCGSDTEAHCVQKVLQFLYDNNVLPEKAMHQLCGQPVHELFVSPEEAATKSGHLEVTPSIELTLVDLQWLQVLSEGWATPLTGFMRERQYLQCLHHGQLFDLEKLDPLNQSIPIVLPITDQQKARLLKSDGQVVESVRLLYKGQLVALLYQPEVYAHRKQERIHRQFGYSDLRHPAIKLIHDSGDWLLGEMLR</sequence>
<evidence type="ECO:0000313" key="7">
    <source>
        <dbReference type="Proteomes" id="UP000887574"/>
    </source>
</evidence>
<keyword evidence="2" id="KW-0808">Transferase</keyword>
<dbReference type="Gene3D" id="3.10.400.10">
    <property type="entry name" value="Sulfate adenylyltransferase"/>
    <property type="match status" value="1"/>
</dbReference>
<keyword evidence="7" id="KW-1185">Reference proteome</keyword>
<dbReference type="GO" id="GO:0050428">
    <property type="term" value="P:3'-phosphoadenosine 5'-phosphosulfate biosynthetic process"/>
    <property type="evidence" value="ECO:0007669"/>
    <property type="project" value="TreeGrafter"/>
</dbReference>
<dbReference type="GO" id="GO:0005524">
    <property type="term" value="F:ATP binding"/>
    <property type="evidence" value="ECO:0007669"/>
    <property type="project" value="UniProtKB-KW"/>
</dbReference>
<proteinExistence type="predicted"/>
<evidence type="ECO:0000256" key="2">
    <source>
        <dbReference type="ARBA" id="ARBA00022679"/>
    </source>
</evidence>
<evidence type="ECO:0000313" key="8">
    <source>
        <dbReference type="WBParaSite" id="jg12555"/>
    </source>
</evidence>
<dbReference type="Gene3D" id="3.40.50.300">
    <property type="entry name" value="P-loop containing nucleotide triphosphate hydrolases"/>
    <property type="match status" value="2"/>
</dbReference>
<feature type="domain" description="APS kinase" evidence="5">
    <location>
        <begin position="72"/>
        <end position="147"/>
    </location>
</feature>
<dbReference type="PANTHER" id="PTHR11055:SF1">
    <property type="entry name" value="PAPS SYNTHETASE, ISOFORM D"/>
    <property type="match status" value="1"/>
</dbReference>
<dbReference type="Proteomes" id="UP000887574">
    <property type="component" value="Unplaced"/>
</dbReference>
<evidence type="ECO:0000256" key="3">
    <source>
        <dbReference type="ARBA" id="ARBA00022741"/>
    </source>
</evidence>
<dbReference type="InterPro" id="IPR059117">
    <property type="entry name" value="APS_kinase_dom"/>
</dbReference>
<dbReference type="Pfam" id="PF14306">
    <property type="entry name" value="PUA_2"/>
    <property type="match status" value="1"/>
</dbReference>
<dbReference type="WBParaSite" id="jg12555">
    <property type="protein sequence ID" value="jg12555"/>
    <property type="gene ID" value="jg12555"/>
</dbReference>
<evidence type="ECO:0000259" key="5">
    <source>
        <dbReference type="Pfam" id="PF01583"/>
    </source>
</evidence>
<dbReference type="SUPFAM" id="SSF52540">
    <property type="entry name" value="P-loop containing nucleoside triphosphate hydrolases"/>
    <property type="match status" value="1"/>
</dbReference>
<reference evidence="8" key="1">
    <citation type="submission" date="2022-11" db="UniProtKB">
        <authorList>
            <consortium name="WormBaseParasite"/>
        </authorList>
    </citation>
    <scope>IDENTIFICATION</scope>
</reference>
<dbReference type="AlphaFoldDB" id="A0A915CUL3"/>
<dbReference type="GO" id="GO:0000103">
    <property type="term" value="P:sulfate assimilation"/>
    <property type="evidence" value="ECO:0007669"/>
    <property type="project" value="InterPro"/>
</dbReference>